<evidence type="ECO:0000313" key="1">
    <source>
        <dbReference type="EMBL" id="KEQ69113.1"/>
    </source>
</evidence>
<evidence type="ECO:0000313" key="2">
    <source>
        <dbReference type="Proteomes" id="UP000027730"/>
    </source>
</evidence>
<reference evidence="1 2" key="1">
    <citation type="journal article" date="2014" name="BMC Genomics">
        <title>Genome sequencing of four Aureobasidium pullulans varieties: biotechnological potential, stress tolerance, and description of new species.</title>
        <authorList>
            <person name="Gostin Ar C."/>
            <person name="Ohm R.A."/>
            <person name="Kogej T."/>
            <person name="Sonjak S."/>
            <person name="Turk M."/>
            <person name="Zajc J."/>
            <person name="Zalar P."/>
            <person name="Grube M."/>
            <person name="Sun H."/>
            <person name="Han J."/>
            <person name="Sharma A."/>
            <person name="Chiniquy J."/>
            <person name="Ngan C.Y."/>
            <person name="Lipzen A."/>
            <person name="Barry K."/>
            <person name="Grigoriev I.V."/>
            <person name="Gunde-Cimerman N."/>
        </authorList>
    </citation>
    <scope>NUCLEOTIDE SEQUENCE [LARGE SCALE GENOMIC DNA]</scope>
    <source>
        <strain evidence="1 2">CBS 147.97</strain>
    </source>
</reference>
<gene>
    <name evidence="1" type="ORF">M436DRAFT_56653</name>
</gene>
<dbReference type="RefSeq" id="XP_013423239.1">
    <property type="nucleotide sequence ID" value="XM_013567785.1"/>
</dbReference>
<proteinExistence type="predicted"/>
<name>A0A074W8D1_9PEZI</name>
<dbReference type="HOGENOM" id="CLU_045132_0_0_1"/>
<sequence>MILSTKISTRFAPILSLRRCSRPHATCLQPTVDRAELDSIQHQLDLKSPVDTLACLLINDSRPLYRQAHLSSLVKNALRIDFPINGQMLDSDQFRKHMAVKWNDKYRRRLMREQFLRCQTVQHVMRVLAVALQHKETTRELASMETCIVRALYRARDTTTDHKIFGAITTIICRFRKVNIPIGRHLLAVGIKFAARTRSLPGMKRYLKLHVELDFPIAKTLFRAIIAKFSVGSNGYGEIRNGRWSRRDLLQVLLGFEDTAPEDQHHLGLFLDRSEWSGLYGWLVVLSRCRASDEIWKEWILWQGNPMRLSTGKVVSSLSECEAKLRGDYSFIEMMADSGDTRRAWEMLRDSGISFGDCRRRLRHKLLRDIQYATLWDSHISTDLLEQYDLELKKVENALGVEWIDLGADQGYHRPTNNMQQSLEFLSSPFFKPEPDFGYPLDLSAEEIKQQHQLMKEYAEDMPIYTPKTSRKPTTHDHNSTP</sequence>
<protein>
    <submittedName>
        <fullName evidence="1">Uncharacterized protein</fullName>
    </submittedName>
</protein>
<accession>A0A074W8D1</accession>
<dbReference type="EMBL" id="KL584723">
    <property type="protein sequence ID" value="KEQ69113.1"/>
    <property type="molecule type" value="Genomic_DNA"/>
</dbReference>
<keyword evidence="2" id="KW-1185">Reference proteome</keyword>
<dbReference type="AlphaFoldDB" id="A0A074W8D1"/>
<dbReference type="Proteomes" id="UP000027730">
    <property type="component" value="Unassembled WGS sequence"/>
</dbReference>
<dbReference type="GeneID" id="25412352"/>
<organism evidence="1 2">
    <name type="scientific">Aureobasidium namibiae CBS 147.97</name>
    <dbReference type="NCBI Taxonomy" id="1043004"/>
    <lineage>
        <taxon>Eukaryota</taxon>
        <taxon>Fungi</taxon>
        <taxon>Dikarya</taxon>
        <taxon>Ascomycota</taxon>
        <taxon>Pezizomycotina</taxon>
        <taxon>Dothideomycetes</taxon>
        <taxon>Dothideomycetidae</taxon>
        <taxon>Dothideales</taxon>
        <taxon>Saccotheciaceae</taxon>
        <taxon>Aureobasidium</taxon>
    </lineage>
</organism>
<dbReference type="OrthoDB" id="3827811at2759"/>